<dbReference type="AlphaFoldDB" id="A0AAV0D327"/>
<dbReference type="InterPro" id="IPR011009">
    <property type="entry name" value="Kinase-like_dom_sf"/>
</dbReference>
<gene>
    <name evidence="1" type="ORF">CEPIT_LOCUS11091</name>
</gene>
<accession>A0AAV0D327</accession>
<evidence type="ECO:0000313" key="2">
    <source>
        <dbReference type="Proteomes" id="UP001152523"/>
    </source>
</evidence>
<dbReference type="SUPFAM" id="SSF56112">
    <property type="entry name" value="Protein kinase-like (PK-like)"/>
    <property type="match status" value="1"/>
</dbReference>
<evidence type="ECO:0000313" key="1">
    <source>
        <dbReference type="EMBL" id="CAH9089990.1"/>
    </source>
</evidence>
<reference evidence="1" key="1">
    <citation type="submission" date="2022-07" db="EMBL/GenBank/DDBJ databases">
        <authorList>
            <person name="Macas J."/>
            <person name="Novak P."/>
            <person name="Neumann P."/>
        </authorList>
    </citation>
    <scope>NUCLEOTIDE SEQUENCE</scope>
</reference>
<evidence type="ECO:0008006" key="3">
    <source>
        <dbReference type="Google" id="ProtNLM"/>
    </source>
</evidence>
<dbReference type="EMBL" id="CAMAPF010000062">
    <property type="protein sequence ID" value="CAH9089990.1"/>
    <property type="molecule type" value="Genomic_DNA"/>
</dbReference>
<sequence length="123" mass="14200">MYASFSGDGVHSWEKDDHFAADVYSYGFLLLELITKQILENPRSVGLFEMQYRKICSPFEEAFLGLAMECVQPKNGCRRPNIHQVVTSLKHYVEELSTRKRNVEGADPMNFPRKREKVKVVTT</sequence>
<protein>
    <recommendedName>
        <fullName evidence="3">Serine-threonine/tyrosine-protein kinase catalytic domain-containing protein</fullName>
    </recommendedName>
</protein>
<dbReference type="Proteomes" id="UP001152523">
    <property type="component" value="Unassembled WGS sequence"/>
</dbReference>
<proteinExistence type="predicted"/>
<organism evidence="1 2">
    <name type="scientific">Cuscuta epithymum</name>
    <dbReference type="NCBI Taxonomy" id="186058"/>
    <lineage>
        <taxon>Eukaryota</taxon>
        <taxon>Viridiplantae</taxon>
        <taxon>Streptophyta</taxon>
        <taxon>Embryophyta</taxon>
        <taxon>Tracheophyta</taxon>
        <taxon>Spermatophyta</taxon>
        <taxon>Magnoliopsida</taxon>
        <taxon>eudicotyledons</taxon>
        <taxon>Gunneridae</taxon>
        <taxon>Pentapetalae</taxon>
        <taxon>asterids</taxon>
        <taxon>lamiids</taxon>
        <taxon>Solanales</taxon>
        <taxon>Convolvulaceae</taxon>
        <taxon>Cuscuteae</taxon>
        <taxon>Cuscuta</taxon>
        <taxon>Cuscuta subgen. Cuscuta</taxon>
    </lineage>
</organism>
<keyword evidence="2" id="KW-1185">Reference proteome</keyword>
<name>A0AAV0D327_9ASTE</name>
<dbReference type="Gene3D" id="1.10.510.10">
    <property type="entry name" value="Transferase(Phosphotransferase) domain 1"/>
    <property type="match status" value="1"/>
</dbReference>
<comment type="caution">
    <text evidence="1">The sequence shown here is derived from an EMBL/GenBank/DDBJ whole genome shotgun (WGS) entry which is preliminary data.</text>
</comment>